<evidence type="ECO:0000259" key="11">
    <source>
        <dbReference type="Pfam" id="PF04104"/>
    </source>
</evidence>
<keyword evidence="7" id="KW-0408">Iron</keyword>
<evidence type="ECO:0000313" key="12">
    <source>
        <dbReference type="EMBL" id="KAK5574407.1"/>
    </source>
</evidence>
<evidence type="ECO:0000256" key="8">
    <source>
        <dbReference type="ARBA" id="ARBA00023014"/>
    </source>
</evidence>
<protein>
    <recommendedName>
        <fullName evidence="11">DNA primase large subunit C-terminal domain-containing protein</fullName>
    </recommendedName>
</protein>
<evidence type="ECO:0000256" key="1">
    <source>
        <dbReference type="ARBA" id="ARBA00001966"/>
    </source>
</evidence>
<keyword evidence="9" id="KW-0238">DNA-binding</keyword>
<keyword evidence="8" id="KW-0411">Iron-sulfur</keyword>
<keyword evidence="13" id="KW-1185">Reference proteome</keyword>
<comment type="caution">
    <text evidence="12">The sequence shown here is derived from an EMBL/GenBank/DDBJ whole genome shotgun (WGS) entry which is preliminary data.</text>
</comment>
<dbReference type="Pfam" id="PF26466">
    <property type="entry name" value="DNA_primase_lrg_N"/>
    <property type="match status" value="1"/>
</dbReference>
<organism evidence="12 13">
    <name type="scientific">Dictyostelium firmibasis</name>
    <dbReference type="NCBI Taxonomy" id="79012"/>
    <lineage>
        <taxon>Eukaryota</taxon>
        <taxon>Amoebozoa</taxon>
        <taxon>Evosea</taxon>
        <taxon>Eumycetozoa</taxon>
        <taxon>Dictyostelia</taxon>
        <taxon>Dictyosteliales</taxon>
        <taxon>Dictyosteliaceae</taxon>
        <taxon>Dictyostelium</taxon>
    </lineage>
</organism>
<name>A0AAN7TRL8_9MYCE</name>
<dbReference type="Gene3D" id="1.20.930.80">
    <property type="match status" value="1"/>
</dbReference>
<dbReference type="Proteomes" id="UP001344447">
    <property type="component" value="Unassembled WGS sequence"/>
</dbReference>
<accession>A0AAN7TRL8</accession>
<dbReference type="GO" id="GO:0051539">
    <property type="term" value="F:4 iron, 4 sulfur cluster binding"/>
    <property type="evidence" value="ECO:0007669"/>
    <property type="project" value="UniProtKB-KW"/>
</dbReference>
<dbReference type="GO" id="GO:0046872">
    <property type="term" value="F:metal ion binding"/>
    <property type="evidence" value="ECO:0007669"/>
    <property type="project" value="UniProtKB-KW"/>
</dbReference>
<dbReference type="Pfam" id="PF04104">
    <property type="entry name" value="DNA_primase_lrg"/>
    <property type="match status" value="1"/>
</dbReference>
<dbReference type="CDD" id="cd07322">
    <property type="entry name" value="PriL_PriS_Eukaryotic"/>
    <property type="match status" value="1"/>
</dbReference>
<dbReference type="EMBL" id="JAVFKY010000008">
    <property type="protein sequence ID" value="KAK5574407.1"/>
    <property type="molecule type" value="Genomic_DNA"/>
</dbReference>
<comment type="cofactor">
    <cofactor evidence="1">
        <name>[4Fe-4S] cluster</name>
        <dbReference type="ChEBI" id="CHEBI:49883"/>
    </cofactor>
</comment>
<dbReference type="GO" id="GO:0006269">
    <property type="term" value="P:DNA replication, synthesis of primer"/>
    <property type="evidence" value="ECO:0007669"/>
    <property type="project" value="UniProtKB-KW"/>
</dbReference>
<gene>
    <name evidence="12" type="ORF">RB653_009682</name>
</gene>
<keyword evidence="3" id="KW-0004">4Fe-4S</keyword>
<feature type="region of interest" description="Disordered" evidence="10">
    <location>
        <begin position="447"/>
        <end position="467"/>
    </location>
</feature>
<evidence type="ECO:0000256" key="9">
    <source>
        <dbReference type="ARBA" id="ARBA00023125"/>
    </source>
</evidence>
<keyword evidence="5" id="KW-0235">DNA replication</keyword>
<evidence type="ECO:0000256" key="7">
    <source>
        <dbReference type="ARBA" id="ARBA00023004"/>
    </source>
</evidence>
<evidence type="ECO:0000256" key="6">
    <source>
        <dbReference type="ARBA" id="ARBA00022723"/>
    </source>
</evidence>
<proteinExistence type="inferred from homology"/>
<dbReference type="PANTHER" id="PTHR10537:SF3">
    <property type="entry name" value="DNA PRIMASE LARGE SUBUNIT"/>
    <property type="match status" value="1"/>
</dbReference>
<evidence type="ECO:0000256" key="10">
    <source>
        <dbReference type="SAM" id="MobiDB-lite"/>
    </source>
</evidence>
<evidence type="ECO:0000256" key="4">
    <source>
        <dbReference type="ARBA" id="ARBA00022515"/>
    </source>
</evidence>
<dbReference type="GO" id="GO:0006270">
    <property type="term" value="P:DNA replication initiation"/>
    <property type="evidence" value="ECO:0007669"/>
    <property type="project" value="TreeGrafter"/>
</dbReference>
<sequence>MIRASKKINNQTSVSNNACSILYIDVPEFNCNMTQIENFCTDRFNFLNEVMKLKDTLLVQKQSNTAGGGEDFNILLKRYLGSEKEEYKIKDEISHYCLRLAMCDSDDRSWFISAECAFLANRLIDVSSIISSFKGFGWSPVSQEEYKQHQDDLNYLVKKAKLDLSEVNNTHFYKLPFQDIPKLIDSKKAIIIKGEAFIFTSNFKDMIIHTFKNYLEFAMDRVKADKTRIKEEFPELIQFFKTIPRPGDGTTKPQFGNNKQIRKEDVAPLSKTSFPMCMKVMYDTLIETSKLKYEGRLEFGTFLKGIGLPYDEAANFWRMAFSKRVSNTEFDKEYLYNLRHNYGLEGKSTNYSPYSCSKIISKIPTIGLNQVHGCPYVLSLESLEQKLLELGIDDFQRIQILEATKTSPNVACTKHFNYLHPNNTFPKLINHPNQFYDQSVDYYKGLEEKKSAKQQSNKDENHPVSEK</sequence>
<evidence type="ECO:0000256" key="5">
    <source>
        <dbReference type="ARBA" id="ARBA00022705"/>
    </source>
</evidence>
<keyword evidence="6" id="KW-0479">Metal-binding</keyword>
<reference evidence="12 13" key="1">
    <citation type="submission" date="2023-11" db="EMBL/GenBank/DDBJ databases">
        <title>Dfirmibasis_genome.</title>
        <authorList>
            <person name="Edelbroek B."/>
            <person name="Kjellin J."/>
            <person name="Jerlstrom-Hultqvist J."/>
            <person name="Soderbom F."/>
        </authorList>
    </citation>
    <scope>NUCLEOTIDE SEQUENCE [LARGE SCALE GENOMIC DNA]</scope>
    <source>
        <strain evidence="12 13">TNS-C-14</strain>
    </source>
</reference>
<comment type="similarity">
    <text evidence="2">Belongs to the eukaryotic-type primase large subunit family.</text>
</comment>
<evidence type="ECO:0000256" key="2">
    <source>
        <dbReference type="ARBA" id="ARBA00010564"/>
    </source>
</evidence>
<evidence type="ECO:0000313" key="13">
    <source>
        <dbReference type="Proteomes" id="UP001344447"/>
    </source>
</evidence>
<keyword evidence="4" id="KW-0639">Primosome</keyword>
<dbReference type="InterPro" id="IPR058560">
    <property type="entry name" value="DNA_primase_C"/>
</dbReference>
<dbReference type="GO" id="GO:0003677">
    <property type="term" value="F:DNA binding"/>
    <property type="evidence" value="ECO:0007669"/>
    <property type="project" value="UniProtKB-KW"/>
</dbReference>
<dbReference type="GO" id="GO:0005658">
    <property type="term" value="C:alpha DNA polymerase:primase complex"/>
    <property type="evidence" value="ECO:0007669"/>
    <property type="project" value="TreeGrafter"/>
</dbReference>
<feature type="domain" description="DNA primase large subunit C-terminal" evidence="11">
    <location>
        <begin position="269"/>
        <end position="436"/>
    </location>
</feature>
<dbReference type="PANTHER" id="PTHR10537">
    <property type="entry name" value="DNA PRIMASE LARGE SUBUNIT"/>
    <property type="match status" value="1"/>
</dbReference>
<dbReference type="AlphaFoldDB" id="A0AAN7TRL8"/>
<dbReference type="InterPro" id="IPR016558">
    <property type="entry name" value="DNA_primase_lsu_euk"/>
</dbReference>
<evidence type="ECO:0000256" key="3">
    <source>
        <dbReference type="ARBA" id="ARBA00022485"/>
    </source>
</evidence>
<dbReference type="InterPro" id="IPR007238">
    <property type="entry name" value="DNA_primase_lsu_euk/arc"/>
</dbReference>